<name>A0ACB9N378_BAUVA</name>
<comment type="caution">
    <text evidence="1">The sequence shown here is derived from an EMBL/GenBank/DDBJ whole genome shotgun (WGS) entry which is preliminary data.</text>
</comment>
<dbReference type="Proteomes" id="UP000828941">
    <property type="component" value="Chromosome 8"/>
</dbReference>
<gene>
    <name evidence="1" type="ORF">L6164_021253</name>
</gene>
<evidence type="ECO:0000313" key="2">
    <source>
        <dbReference type="Proteomes" id="UP000828941"/>
    </source>
</evidence>
<dbReference type="EMBL" id="CM039433">
    <property type="protein sequence ID" value="KAI4328940.1"/>
    <property type="molecule type" value="Genomic_DNA"/>
</dbReference>
<accession>A0ACB9N378</accession>
<organism evidence="1 2">
    <name type="scientific">Bauhinia variegata</name>
    <name type="common">Purple orchid tree</name>
    <name type="synonym">Phanera variegata</name>
    <dbReference type="NCBI Taxonomy" id="167791"/>
    <lineage>
        <taxon>Eukaryota</taxon>
        <taxon>Viridiplantae</taxon>
        <taxon>Streptophyta</taxon>
        <taxon>Embryophyta</taxon>
        <taxon>Tracheophyta</taxon>
        <taxon>Spermatophyta</taxon>
        <taxon>Magnoliopsida</taxon>
        <taxon>eudicotyledons</taxon>
        <taxon>Gunneridae</taxon>
        <taxon>Pentapetalae</taxon>
        <taxon>rosids</taxon>
        <taxon>fabids</taxon>
        <taxon>Fabales</taxon>
        <taxon>Fabaceae</taxon>
        <taxon>Cercidoideae</taxon>
        <taxon>Cercideae</taxon>
        <taxon>Bauhiniinae</taxon>
        <taxon>Bauhinia</taxon>
    </lineage>
</organism>
<evidence type="ECO:0000313" key="1">
    <source>
        <dbReference type="EMBL" id="KAI4328940.1"/>
    </source>
</evidence>
<keyword evidence="2" id="KW-1185">Reference proteome</keyword>
<protein>
    <submittedName>
        <fullName evidence="1">Uncharacterized protein</fullName>
    </submittedName>
</protein>
<reference evidence="1 2" key="1">
    <citation type="journal article" date="2022" name="DNA Res.">
        <title>Chromosomal-level genome assembly of the orchid tree Bauhinia variegata (Leguminosae; Cercidoideae) supports the allotetraploid origin hypothesis of Bauhinia.</title>
        <authorList>
            <person name="Zhong Y."/>
            <person name="Chen Y."/>
            <person name="Zheng D."/>
            <person name="Pang J."/>
            <person name="Liu Y."/>
            <person name="Luo S."/>
            <person name="Meng S."/>
            <person name="Qian L."/>
            <person name="Wei D."/>
            <person name="Dai S."/>
            <person name="Zhou R."/>
        </authorList>
    </citation>
    <scope>NUCLEOTIDE SEQUENCE [LARGE SCALE GENOMIC DNA]</scope>
    <source>
        <strain evidence="1">BV-YZ2020</strain>
    </source>
</reference>
<sequence length="158" mass="18110">MCLSLSYCHGSISGWSGLFLILVSSDTMHVFLLGDVRWFHFRPERNLKAITEASSNLDDPTLGPCPTFPDCGFRQPNSGVALSCLDCFLRNGSLYRFEYGVQHQFFFPEYGVAHVLPHHRIHRRMLSTEQRIFFKMGLVTMMCFKTIVKILPCTEKLV</sequence>
<proteinExistence type="predicted"/>